<feature type="domain" description="D-isomer specific 2-hydroxyacid dehydrogenase NAD-binding" evidence="7">
    <location>
        <begin position="116"/>
        <end position="292"/>
    </location>
</feature>
<dbReference type="EMBL" id="BJNY01000009">
    <property type="protein sequence ID" value="GED06286.1"/>
    <property type="molecule type" value="Genomic_DNA"/>
</dbReference>
<evidence type="ECO:0000256" key="1">
    <source>
        <dbReference type="ARBA" id="ARBA00005854"/>
    </source>
</evidence>
<feature type="domain" description="D-isomer specific 2-hydroxyacid dehydrogenase catalytic" evidence="6">
    <location>
        <begin position="29"/>
        <end position="320"/>
    </location>
</feature>
<dbReference type="GO" id="GO:0016616">
    <property type="term" value="F:oxidoreductase activity, acting on the CH-OH group of donors, NAD or NADP as acceptor"/>
    <property type="evidence" value="ECO:0007669"/>
    <property type="project" value="InterPro"/>
</dbReference>
<dbReference type="GO" id="GO:0008652">
    <property type="term" value="P:amino acid biosynthetic process"/>
    <property type="evidence" value="ECO:0007669"/>
    <property type="project" value="UniProtKB-KW"/>
</dbReference>
<keyword evidence="4" id="KW-0520">NAD</keyword>
<evidence type="ECO:0000313" key="9">
    <source>
        <dbReference type="Proteomes" id="UP000316612"/>
    </source>
</evidence>
<evidence type="ECO:0000259" key="6">
    <source>
        <dbReference type="Pfam" id="PF00389"/>
    </source>
</evidence>
<dbReference type="Pfam" id="PF00389">
    <property type="entry name" value="2-Hacid_dh"/>
    <property type="match status" value="1"/>
</dbReference>
<accession>A0A4Y4DMW2</accession>
<protein>
    <submittedName>
        <fullName evidence="8">2-hydroxyacid dehydrogenase</fullName>
    </submittedName>
</protein>
<comment type="caution">
    <text evidence="8">The sequence shown here is derived from an EMBL/GenBank/DDBJ whole genome shotgun (WGS) entry which is preliminary data.</text>
</comment>
<sequence>MRIALLDDYHDIARSLADFETLVEDLDAELTVFTDYLGSDDAAVIDALQPFDVIIAMRERTPFPRQRLEALPQLKLLVTTGRRNGSIDLEAAKDHGIIVSHTGYQAADAAEHTWALILAAARRLDVELFSAARPLADENHWQSTLGMGLSGKTLGIYGLGNLGSRVAKVGLAFGMRVIAYSQNLTAERAKEVGVDKVSEQELFASSDVLTIHLKLSERSTGVVGAKQLSWMKPDAILVNTSRSKIVQTDALVSALENERLYLAALDVFDVEPLPASDRIAQTRGVIATPHIGYVTVEQFQIFFNDAVADIRAWAKGKPVRVLNP</sequence>
<dbReference type="Gene3D" id="3.40.50.720">
    <property type="entry name" value="NAD(P)-binding Rossmann-like Domain"/>
    <property type="match status" value="2"/>
</dbReference>
<dbReference type="InterPro" id="IPR006140">
    <property type="entry name" value="D-isomer_DH_NAD-bd"/>
</dbReference>
<dbReference type="SUPFAM" id="SSF52283">
    <property type="entry name" value="Formate/glycerate dehydrogenase catalytic domain-like"/>
    <property type="match status" value="1"/>
</dbReference>
<dbReference type="InterPro" id="IPR029752">
    <property type="entry name" value="D-isomer_DH_CS1"/>
</dbReference>
<dbReference type="OrthoDB" id="117809at2"/>
<dbReference type="PROSITE" id="PS00065">
    <property type="entry name" value="D_2_HYDROXYACID_DH_1"/>
    <property type="match status" value="1"/>
</dbReference>
<name>A0A4Y4DMW2_GLUUR</name>
<proteinExistence type="inferred from homology"/>
<reference evidence="8 9" key="1">
    <citation type="submission" date="2019-06" db="EMBL/GenBank/DDBJ databases">
        <title>Whole genome shotgun sequence of Glutamicibacter uratoxydans NBRC 15515.</title>
        <authorList>
            <person name="Hosoyama A."/>
            <person name="Uohara A."/>
            <person name="Ohji S."/>
            <person name="Ichikawa N."/>
        </authorList>
    </citation>
    <scope>NUCLEOTIDE SEQUENCE [LARGE SCALE GENOMIC DNA]</scope>
    <source>
        <strain evidence="8 9">NBRC 15515</strain>
    </source>
</reference>
<keyword evidence="2" id="KW-0028">Amino-acid biosynthesis</keyword>
<gene>
    <name evidence="8" type="primary">serA</name>
    <name evidence="8" type="ORF">AUR04nite_18180</name>
</gene>
<keyword evidence="9" id="KW-1185">Reference proteome</keyword>
<evidence type="ECO:0000313" key="8">
    <source>
        <dbReference type="EMBL" id="GED06286.1"/>
    </source>
</evidence>
<dbReference type="Pfam" id="PF02826">
    <property type="entry name" value="2-Hacid_dh_C"/>
    <property type="match status" value="1"/>
</dbReference>
<evidence type="ECO:0000259" key="7">
    <source>
        <dbReference type="Pfam" id="PF02826"/>
    </source>
</evidence>
<dbReference type="InterPro" id="IPR050857">
    <property type="entry name" value="D-2-hydroxyacid_DH"/>
</dbReference>
<dbReference type="PANTHER" id="PTHR42789">
    <property type="entry name" value="D-ISOMER SPECIFIC 2-HYDROXYACID DEHYDROGENASE FAMILY PROTEIN (AFU_ORTHOLOGUE AFUA_6G10090)"/>
    <property type="match status" value="1"/>
</dbReference>
<dbReference type="SUPFAM" id="SSF51735">
    <property type="entry name" value="NAD(P)-binding Rossmann-fold domains"/>
    <property type="match status" value="1"/>
</dbReference>
<dbReference type="InterPro" id="IPR036291">
    <property type="entry name" value="NAD(P)-bd_dom_sf"/>
</dbReference>
<dbReference type="GO" id="GO:0051287">
    <property type="term" value="F:NAD binding"/>
    <property type="evidence" value="ECO:0007669"/>
    <property type="project" value="InterPro"/>
</dbReference>
<evidence type="ECO:0000256" key="3">
    <source>
        <dbReference type="ARBA" id="ARBA00023002"/>
    </source>
</evidence>
<dbReference type="InterPro" id="IPR006139">
    <property type="entry name" value="D-isomer_2_OHA_DH_cat_dom"/>
</dbReference>
<dbReference type="AlphaFoldDB" id="A0A4Y4DMW2"/>
<dbReference type="RefSeq" id="WP_141364189.1">
    <property type="nucleotide sequence ID" value="NZ_BAAAJL010000011.1"/>
</dbReference>
<dbReference type="Proteomes" id="UP000316612">
    <property type="component" value="Unassembled WGS sequence"/>
</dbReference>
<organism evidence="8 9">
    <name type="scientific">Glutamicibacter uratoxydans</name>
    <name type="common">Arthrobacter uratoxydans</name>
    <dbReference type="NCBI Taxonomy" id="43667"/>
    <lineage>
        <taxon>Bacteria</taxon>
        <taxon>Bacillati</taxon>
        <taxon>Actinomycetota</taxon>
        <taxon>Actinomycetes</taxon>
        <taxon>Micrococcales</taxon>
        <taxon>Micrococcaceae</taxon>
        <taxon>Glutamicibacter</taxon>
    </lineage>
</organism>
<dbReference type="CDD" id="cd12169">
    <property type="entry name" value="PGDH_like_1"/>
    <property type="match status" value="1"/>
</dbReference>
<evidence type="ECO:0000256" key="5">
    <source>
        <dbReference type="RuleBase" id="RU003719"/>
    </source>
</evidence>
<dbReference type="PANTHER" id="PTHR42789:SF1">
    <property type="entry name" value="D-ISOMER SPECIFIC 2-HYDROXYACID DEHYDROGENASE FAMILY PROTEIN (AFU_ORTHOLOGUE AFUA_6G10090)"/>
    <property type="match status" value="1"/>
</dbReference>
<comment type="similarity">
    <text evidence="1 5">Belongs to the D-isomer specific 2-hydroxyacid dehydrogenase family.</text>
</comment>
<evidence type="ECO:0000256" key="2">
    <source>
        <dbReference type="ARBA" id="ARBA00022605"/>
    </source>
</evidence>
<evidence type="ECO:0000256" key="4">
    <source>
        <dbReference type="ARBA" id="ARBA00023027"/>
    </source>
</evidence>
<keyword evidence="3 5" id="KW-0560">Oxidoreductase</keyword>